<protein>
    <submittedName>
        <fullName evidence="1">WD40 repeat domain-containing protein</fullName>
    </submittedName>
</protein>
<gene>
    <name evidence="1" type="ORF">LZC39_16290</name>
</gene>
<sequence>ENLMSEIIIFINERELIISGFGDKIVFRSLDESF</sequence>
<reference evidence="1" key="1">
    <citation type="submission" date="2021-12" db="EMBL/GenBank/DDBJ databases">
        <title>Prevalence of phenicol resistance gene fexA in Campylobacter isolated from poultry supply chain.</title>
        <authorList>
            <person name="Tang B."/>
            <person name="Zheng X."/>
            <person name="Lin J."/>
            <person name="Lin R."/>
            <person name="Yang H."/>
            <person name="Shen Z."/>
            <person name="Xia F."/>
        </authorList>
    </citation>
    <scope>NUCLEOTIDE SEQUENCE</scope>
    <source>
        <strain evidence="1">CJHN2011004</strain>
    </source>
</reference>
<evidence type="ECO:0000313" key="2">
    <source>
        <dbReference type="Proteomes" id="UP001199644"/>
    </source>
</evidence>
<dbReference type="EMBL" id="JAJUOL010001155">
    <property type="protein sequence ID" value="MCH3853649.1"/>
    <property type="molecule type" value="Genomic_DNA"/>
</dbReference>
<dbReference type="Proteomes" id="UP001199644">
    <property type="component" value="Unassembled WGS sequence"/>
</dbReference>
<proteinExistence type="predicted"/>
<dbReference type="AlphaFoldDB" id="A0AAW5EL85"/>
<name>A0AAW5EL85_CAMJU</name>
<comment type="caution">
    <text evidence="1">The sequence shown here is derived from an EMBL/GenBank/DDBJ whole genome shotgun (WGS) entry which is preliminary data.</text>
</comment>
<organism evidence="1 2">
    <name type="scientific">Campylobacter jejuni</name>
    <dbReference type="NCBI Taxonomy" id="197"/>
    <lineage>
        <taxon>Bacteria</taxon>
        <taxon>Pseudomonadati</taxon>
        <taxon>Campylobacterota</taxon>
        <taxon>Epsilonproteobacteria</taxon>
        <taxon>Campylobacterales</taxon>
        <taxon>Campylobacteraceae</taxon>
        <taxon>Campylobacter</taxon>
    </lineage>
</organism>
<evidence type="ECO:0000313" key="1">
    <source>
        <dbReference type="EMBL" id="MCH3853649.1"/>
    </source>
</evidence>
<feature type="non-terminal residue" evidence="1">
    <location>
        <position position="1"/>
    </location>
</feature>
<accession>A0AAW5EL85</accession>